<name>A0A1F4WH58_UNCKA</name>
<dbReference type="AlphaFoldDB" id="A0A1F4WH58"/>
<feature type="transmembrane region" description="Helical" evidence="1">
    <location>
        <begin position="12"/>
        <end position="32"/>
    </location>
</feature>
<evidence type="ECO:0000313" key="2">
    <source>
        <dbReference type="EMBL" id="OGC68700.1"/>
    </source>
</evidence>
<keyword evidence="1" id="KW-0812">Transmembrane</keyword>
<sequence length="270" mass="28843">MINSFKHKNEKGQTAIAMLVLMVVALMIGVTVSDRFIRGLRSIASSDNTSKAVAAAEAAIERLLVLPNETLEDFITFNNCGSNCVYQITDPNNGQLITATVTLSHMGSTSEPYLMSLKEVETSEMSLNGYASGQSVNVCWNGTTSIEGLYVYNEGGTIKVSPFAYNSTTTAHPENGFTAAAGSYGYQNCFSVTASNTPLSLRLKSVYGPVDVDVLPAPGYNIPTQGIRLVSVGVAGDARKTVTVIKSEAFAPVIFDYVLYQKSDTDALSN</sequence>
<keyword evidence="1" id="KW-1133">Transmembrane helix</keyword>
<keyword evidence="1" id="KW-0472">Membrane</keyword>
<dbReference type="EMBL" id="MEWA01000033">
    <property type="protein sequence ID" value="OGC68700.1"/>
    <property type="molecule type" value="Genomic_DNA"/>
</dbReference>
<evidence type="ECO:0000313" key="3">
    <source>
        <dbReference type="Proteomes" id="UP000179113"/>
    </source>
</evidence>
<protein>
    <submittedName>
        <fullName evidence="2">Uncharacterized protein</fullName>
    </submittedName>
</protein>
<organism evidence="2 3">
    <name type="scientific">candidate division WWE3 bacterium RIFOXYC1_FULL_39_7</name>
    <dbReference type="NCBI Taxonomy" id="1802643"/>
    <lineage>
        <taxon>Bacteria</taxon>
        <taxon>Katanobacteria</taxon>
    </lineage>
</organism>
<evidence type="ECO:0000256" key="1">
    <source>
        <dbReference type="SAM" id="Phobius"/>
    </source>
</evidence>
<proteinExistence type="predicted"/>
<dbReference type="Proteomes" id="UP000179113">
    <property type="component" value="Unassembled WGS sequence"/>
</dbReference>
<comment type="caution">
    <text evidence="2">The sequence shown here is derived from an EMBL/GenBank/DDBJ whole genome shotgun (WGS) entry which is preliminary data.</text>
</comment>
<accession>A0A1F4WH58</accession>
<reference evidence="2 3" key="1">
    <citation type="journal article" date="2016" name="Nat. Commun.">
        <title>Thousands of microbial genomes shed light on interconnected biogeochemical processes in an aquifer system.</title>
        <authorList>
            <person name="Anantharaman K."/>
            <person name="Brown C.T."/>
            <person name="Hug L.A."/>
            <person name="Sharon I."/>
            <person name="Castelle C.J."/>
            <person name="Probst A.J."/>
            <person name="Thomas B.C."/>
            <person name="Singh A."/>
            <person name="Wilkins M.J."/>
            <person name="Karaoz U."/>
            <person name="Brodie E.L."/>
            <person name="Williams K.H."/>
            <person name="Hubbard S.S."/>
            <person name="Banfield J.F."/>
        </authorList>
    </citation>
    <scope>NUCLEOTIDE SEQUENCE [LARGE SCALE GENOMIC DNA]</scope>
</reference>
<gene>
    <name evidence="2" type="ORF">A2415_01970</name>
</gene>